<keyword evidence="2 4" id="KW-0238">DNA-binding</keyword>
<dbReference type="PANTHER" id="PTHR30055:SF234">
    <property type="entry name" value="HTH-TYPE TRANSCRIPTIONAL REGULATOR BETI"/>
    <property type="match status" value="1"/>
</dbReference>
<dbReference type="GO" id="GO:0000976">
    <property type="term" value="F:transcription cis-regulatory region binding"/>
    <property type="evidence" value="ECO:0007669"/>
    <property type="project" value="TreeGrafter"/>
</dbReference>
<dbReference type="eggNOG" id="COG1309">
    <property type="taxonomic scope" value="Bacteria"/>
</dbReference>
<dbReference type="InterPro" id="IPR009057">
    <property type="entry name" value="Homeodomain-like_sf"/>
</dbReference>
<dbReference type="STRING" id="1449976.KALB_7249"/>
<evidence type="ECO:0000313" key="7">
    <source>
        <dbReference type="Proteomes" id="UP000019225"/>
    </source>
</evidence>
<organism evidence="6 7">
    <name type="scientific">Kutzneria albida DSM 43870</name>
    <dbReference type="NCBI Taxonomy" id="1449976"/>
    <lineage>
        <taxon>Bacteria</taxon>
        <taxon>Bacillati</taxon>
        <taxon>Actinomycetota</taxon>
        <taxon>Actinomycetes</taxon>
        <taxon>Pseudonocardiales</taxon>
        <taxon>Pseudonocardiaceae</taxon>
        <taxon>Kutzneria</taxon>
    </lineage>
</organism>
<dbReference type="SUPFAM" id="SSF46689">
    <property type="entry name" value="Homeodomain-like"/>
    <property type="match status" value="1"/>
</dbReference>
<evidence type="ECO:0000259" key="5">
    <source>
        <dbReference type="PROSITE" id="PS50977"/>
    </source>
</evidence>
<evidence type="ECO:0000256" key="2">
    <source>
        <dbReference type="ARBA" id="ARBA00023125"/>
    </source>
</evidence>
<proteinExistence type="predicted"/>
<dbReference type="Gene3D" id="1.10.357.10">
    <property type="entry name" value="Tetracycline Repressor, domain 2"/>
    <property type="match status" value="1"/>
</dbReference>
<dbReference type="InterPro" id="IPR001647">
    <property type="entry name" value="HTH_TetR"/>
</dbReference>
<dbReference type="PANTHER" id="PTHR30055">
    <property type="entry name" value="HTH-TYPE TRANSCRIPTIONAL REGULATOR RUTR"/>
    <property type="match status" value="1"/>
</dbReference>
<dbReference type="AlphaFoldDB" id="W5WJ21"/>
<keyword evidence="7" id="KW-1185">Reference proteome</keyword>
<protein>
    <recommendedName>
        <fullName evidence="5">HTH tetR-type domain-containing protein</fullName>
    </recommendedName>
</protein>
<evidence type="ECO:0000256" key="1">
    <source>
        <dbReference type="ARBA" id="ARBA00023015"/>
    </source>
</evidence>
<dbReference type="OrthoDB" id="3682047at2"/>
<dbReference type="PRINTS" id="PR00455">
    <property type="entry name" value="HTHTETR"/>
</dbReference>
<feature type="DNA-binding region" description="H-T-H motif" evidence="4">
    <location>
        <begin position="30"/>
        <end position="49"/>
    </location>
</feature>
<dbReference type="PROSITE" id="PS50977">
    <property type="entry name" value="HTH_TETR_2"/>
    <property type="match status" value="1"/>
</dbReference>
<dbReference type="Proteomes" id="UP000019225">
    <property type="component" value="Chromosome"/>
</dbReference>
<dbReference type="InterPro" id="IPR050109">
    <property type="entry name" value="HTH-type_TetR-like_transc_reg"/>
</dbReference>
<gene>
    <name evidence="6" type="ORF">KALB_7249</name>
</gene>
<evidence type="ECO:0000313" key="6">
    <source>
        <dbReference type="EMBL" id="AHI00607.1"/>
    </source>
</evidence>
<dbReference type="Pfam" id="PF00440">
    <property type="entry name" value="TetR_N"/>
    <property type="match status" value="1"/>
</dbReference>
<dbReference type="EMBL" id="CP007155">
    <property type="protein sequence ID" value="AHI00607.1"/>
    <property type="molecule type" value="Genomic_DNA"/>
</dbReference>
<accession>W5WJ21</accession>
<dbReference type="HOGENOM" id="CLU_069356_3_0_11"/>
<dbReference type="GO" id="GO:0003700">
    <property type="term" value="F:DNA-binding transcription factor activity"/>
    <property type="evidence" value="ECO:0007669"/>
    <property type="project" value="TreeGrafter"/>
</dbReference>
<dbReference type="RefSeq" id="WP_025360448.1">
    <property type="nucleotide sequence ID" value="NZ_CP007155.1"/>
</dbReference>
<evidence type="ECO:0000256" key="4">
    <source>
        <dbReference type="PROSITE-ProRule" id="PRU00335"/>
    </source>
</evidence>
<feature type="domain" description="HTH tetR-type" evidence="5">
    <location>
        <begin position="7"/>
        <end position="67"/>
    </location>
</feature>
<dbReference type="PATRIC" id="fig|1449976.3.peg.7284"/>
<keyword evidence="1" id="KW-0805">Transcription regulation</keyword>
<keyword evidence="3" id="KW-0804">Transcription</keyword>
<sequence length="236" mass="26091">MSESRYLERGERILDAAAELVLRWGYRRVTIDEVAKLAGIGKGTVYLHFKTREALFLAVLIRDSLGLFDQMIAAIQADPAELLPHRQARRVYLGVMGRPLLRAMFSRDSDVLGALAHETSIARLTEMKLDLTGELYGLLREHGLVRTDLDIPAQQYALGAIQTGFYLVDPMMAGKHELDLESRADALATVIRNCVEVAGTPDPDLLRALASKIIALFEQLRLVMVAGMHGTPPKGD</sequence>
<evidence type="ECO:0000256" key="3">
    <source>
        <dbReference type="ARBA" id="ARBA00023163"/>
    </source>
</evidence>
<reference evidence="6 7" key="1">
    <citation type="journal article" date="2014" name="BMC Genomics">
        <title>Complete genome sequence of producer of the glycopeptide antibiotic Aculeximycin Kutzneria albida DSM 43870T, a representative of minor genus of Pseudonocardiaceae.</title>
        <authorList>
            <person name="Rebets Y."/>
            <person name="Tokovenko B."/>
            <person name="Lushchyk I."/>
            <person name="Ruckert C."/>
            <person name="Zaburannyi N."/>
            <person name="Bechthold A."/>
            <person name="Kalinowski J."/>
            <person name="Luzhetskyy A."/>
        </authorList>
    </citation>
    <scope>NUCLEOTIDE SEQUENCE [LARGE SCALE GENOMIC DNA]</scope>
    <source>
        <strain evidence="6">DSM 43870</strain>
    </source>
</reference>
<name>W5WJ21_9PSEU</name>
<dbReference type="KEGG" id="kal:KALB_7249"/>